<dbReference type="Gene3D" id="1.10.640.10">
    <property type="entry name" value="Haem peroxidase domain superfamily, animal type"/>
    <property type="match status" value="1"/>
</dbReference>
<dbReference type="CDD" id="cd09823">
    <property type="entry name" value="peroxinectin_like"/>
    <property type="match status" value="1"/>
</dbReference>
<evidence type="ECO:0000313" key="7">
    <source>
        <dbReference type="Proteomes" id="UP000076858"/>
    </source>
</evidence>
<dbReference type="PROSITE" id="PS50292">
    <property type="entry name" value="PEROXIDASE_3"/>
    <property type="match status" value="1"/>
</dbReference>
<comment type="subcellular location">
    <subcellularLocation>
        <location evidence="1">Secreted</location>
    </subcellularLocation>
</comment>
<name>A0A0P5S9E1_9CRUS</name>
<dbReference type="PANTHER" id="PTHR11475:SF4">
    <property type="entry name" value="CHORION PEROXIDASE"/>
    <property type="match status" value="1"/>
</dbReference>
<dbReference type="EMBL" id="LRGB01001253">
    <property type="protein sequence ID" value="KZS13261.1"/>
    <property type="molecule type" value="Genomic_DNA"/>
</dbReference>
<sequence length="943" mass="106445">MMLRWLIAVLVMELLFSAASSQTYPSRYPVYSDHLPPKQYPERPITPDYHPPAAGVSYHNPYTAHHKPVLVEYPSPQQKYCPNIGGLESQCRPAKDCAVWYDAVRATPGTACILENGKGHGVCCPVIPLNGRHRAPFKKPNPCDEGIELDPHVEHIDLVAVNEAALAGQSQMESMMATEKRLVQKKIVVRKGSGSFTHSWVFFHSTADSVKISNSSLYGVFAVMQLSRRYRIKPEQIECVANRFQLRDTILFDTCPSHPNCDEKTLASPFRTMNGSCNNAHPPGHTPWGLPKTQYQRALAPVYADGVWTPRLAKDGGQLPPPRLLSLSVVRDIDVPSDSDSTFVMQYGQFIDHDMLETMESKSADGLPVPCCTDEGNFLLDEDLSHGKCIPIEIPKDDPFYSRFRQRCMQFARSAPSCRTDGRLGHVEQMNQNTHFLDLSGLYGSDDKVAAELRTFEKGALKVLIRPRHAYHHDMDLHPPDNDTDVDCALSRAVTGIDPPEEIKCFLAGDNRINVTPYMVASQTVFLREHNGVAELLSTLNPHWDDERLYQEARRILIAQMQHITYNEFLPIVIGRTKMQELGLLPLQYGFSRDYDENVNPSILNEFAAAAFRFGHSLVPGRQDLINQRRVKERDILLRQHFFKTQETYTPGNLDKFLIALATVPGQRVDNFFTEELTNHLFEEEGKGFGMDLVSLNIQRGRDHGLPGYNAYRVLCGLPRAEEFHDLLDVFPPRIVEKFEFLYASVDDIDLFIAGVSERPAPGAMVGPTFQCIIADQFLRLKRGDRFFYDLIGQTGSFTEDQLNEIRKASYSRLVCDNSHVKSIQPLFFKAESEVNPVMDCESFDSIPRMNLYPWKEVDTGASLWNTAEDGVKWSSNCDFEGYNIGSPLSVIDGGQCGRRCIDTRGCNAFWSKDGWCSLKDIPKGLRQTRSENSICGFLPWKL</sequence>
<dbReference type="PRINTS" id="PR00457">
    <property type="entry name" value="ANPEROXIDASE"/>
</dbReference>
<keyword evidence="5" id="KW-0325">Glycoprotein</keyword>
<protein>
    <submittedName>
        <fullName evidence="6">Peroxinectin</fullName>
    </submittedName>
</protein>
<dbReference type="InterPro" id="IPR037120">
    <property type="entry name" value="Haem_peroxidase_sf_animal"/>
</dbReference>
<keyword evidence="2" id="KW-0964">Secreted</keyword>
<dbReference type="GO" id="GO:0006979">
    <property type="term" value="P:response to oxidative stress"/>
    <property type="evidence" value="ECO:0007669"/>
    <property type="project" value="InterPro"/>
</dbReference>
<organism evidence="6 7">
    <name type="scientific">Daphnia magna</name>
    <dbReference type="NCBI Taxonomy" id="35525"/>
    <lineage>
        <taxon>Eukaryota</taxon>
        <taxon>Metazoa</taxon>
        <taxon>Ecdysozoa</taxon>
        <taxon>Arthropoda</taxon>
        <taxon>Crustacea</taxon>
        <taxon>Branchiopoda</taxon>
        <taxon>Diplostraca</taxon>
        <taxon>Cladocera</taxon>
        <taxon>Anomopoda</taxon>
        <taxon>Daphniidae</taxon>
        <taxon>Daphnia</taxon>
    </lineage>
</organism>
<dbReference type="InterPro" id="IPR019791">
    <property type="entry name" value="Haem_peroxidase_animal"/>
</dbReference>
<dbReference type="InterPro" id="IPR010255">
    <property type="entry name" value="Haem_peroxidase_sf"/>
</dbReference>
<evidence type="ECO:0000256" key="2">
    <source>
        <dbReference type="ARBA" id="ARBA00022525"/>
    </source>
</evidence>
<keyword evidence="3" id="KW-0560">Oxidoreductase</keyword>
<dbReference type="AlphaFoldDB" id="A0A0P5S9E1"/>
<keyword evidence="4" id="KW-0732">Signal</keyword>
<dbReference type="FunFam" id="1.10.640.10:FF:000003">
    <property type="entry name" value="chorion peroxidase"/>
    <property type="match status" value="1"/>
</dbReference>
<accession>A0A0P5S9E1</accession>
<dbReference type="Proteomes" id="UP000076858">
    <property type="component" value="Unassembled WGS sequence"/>
</dbReference>
<dbReference type="Pfam" id="PF03098">
    <property type="entry name" value="An_peroxidase"/>
    <property type="match status" value="1"/>
</dbReference>
<evidence type="ECO:0000256" key="5">
    <source>
        <dbReference type="ARBA" id="ARBA00023180"/>
    </source>
</evidence>
<proteinExistence type="predicted"/>
<dbReference type="GO" id="GO:0005576">
    <property type="term" value="C:extracellular region"/>
    <property type="evidence" value="ECO:0007669"/>
    <property type="project" value="UniProtKB-SubCell"/>
</dbReference>
<evidence type="ECO:0000256" key="4">
    <source>
        <dbReference type="ARBA" id="ARBA00022729"/>
    </source>
</evidence>
<comment type="caution">
    <text evidence="6">The sequence shown here is derived from an EMBL/GenBank/DDBJ whole genome shotgun (WGS) entry which is preliminary data.</text>
</comment>
<keyword evidence="3" id="KW-0575">Peroxidase</keyword>
<gene>
    <name evidence="6" type="ORF">APZ42_021737</name>
</gene>
<evidence type="ECO:0000313" key="6">
    <source>
        <dbReference type="EMBL" id="KZS13261.1"/>
    </source>
</evidence>
<keyword evidence="7" id="KW-1185">Reference proteome</keyword>
<reference evidence="6 7" key="1">
    <citation type="submission" date="2016-03" db="EMBL/GenBank/DDBJ databases">
        <title>EvidentialGene: Evidence-directed Construction of Genes on Genomes.</title>
        <authorList>
            <person name="Gilbert D.G."/>
            <person name="Choi J.-H."/>
            <person name="Mockaitis K."/>
            <person name="Colbourne J."/>
            <person name="Pfrender M."/>
        </authorList>
    </citation>
    <scope>NUCLEOTIDE SEQUENCE [LARGE SCALE GENOMIC DNA]</scope>
    <source>
        <strain evidence="6 7">Xinb3</strain>
        <tissue evidence="6">Complete organism</tissue>
    </source>
</reference>
<dbReference type="SUPFAM" id="SSF48113">
    <property type="entry name" value="Heme-dependent peroxidases"/>
    <property type="match status" value="1"/>
</dbReference>
<dbReference type="OrthoDB" id="823504at2759"/>
<evidence type="ECO:0000256" key="3">
    <source>
        <dbReference type="ARBA" id="ARBA00022559"/>
    </source>
</evidence>
<dbReference type="PANTHER" id="PTHR11475">
    <property type="entry name" value="OXIDASE/PEROXIDASE"/>
    <property type="match status" value="1"/>
</dbReference>
<dbReference type="GO" id="GO:0004601">
    <property type="term" value="F:peroxidase activity"/>
    <property type="evidence" value="ECO:0007669"/>
    <property type="project" value="UniProtKB-KW"/>
</dbReference>
<dbReference type="GO" id="GO:0020037">
    <property type="term" value="F:heme binding"/>
    <property type="evidence" value="ECO:0007669"/>
    <property type="project" value="InterPro"/>
</dbReference>
<dbReference type="STRING" id="35525.A0A0P5S9E1"/>
<evidence type="ECO:0000256" key="1">
    <source>
        <dbReference type="ARBA" id="ARBA00004613"/>
    </source>
</evidence>